<dbReference type="PROSITE" id="PS50929">
    <property type="entry name" value="ABC_TM1F"/>
    <property type="match status" value="1"/>
</dbReference>
<feature type="transmembrane region" description="Helical" evidence="7">
    <location>
        <begin position="242"/>
        <end position="267"/>
    </location>
</feature>
<dbReference type="InterPro" id="IPR011527">
    <property type="entry name" value="ABC1_TM_dom"/>
</dbReference>
<dbReference type="AlphaFoldDB" id="A0A840VBV1"/>
<dbReference type="InterPro" id="IPR014223">
    <property type="entry name" value="ABC_CydC/D"/>
</dbReference>
<feature type="domain" description="ABC transmembrane type-1" evidence="9">
    <location>
        <begin position="19"/>
        <end position="308"/>
    </location>
</feature>
<comment type="caution">
    <text evidence="10">The sequence shown here is derived from an EMBL/GenBank/DDBJ whole genome shotgun (WGS) entry which is preliminary data.</text>
</comment>
<feature type="transmembrane region" description="Helical" evidence="7">
    <location>
        <begin position="20"/>
        <end position="49"/>
    </location>
</feature>
<evidence type="ECO:0000256" key="1">
    <source>
        <dbReference type="ARBA" id="ARBA00004651"/>
    </source>
</evidence>
<protein>
    <submittedName>
        <fullName evidence="10">ATP-binding cassette subfamily C protein CydC</fullName>
    </submittedName>
</protein>
<dbReference type="GO" id="GO:0034775">
    <property type="term" value="P:glutathione transmembrane transport"/>
    <property type="evidence" value="ECO:0007669"/>
    <property type="project" value="InterPro"/>
</dbReference>
<dbReference type="RefSeq" id="WP_183266386.1">
    <property type="nucleotide sequence ID" value="NZ_JACHFJ010000006.1"/>
</dbReference>
<evidence type="ECO:0000313" key="10">
    <source>
        <dbReference type="EMBL" id="MBB5373378.1"/>
    </source>
</evidence>
<dbReference type="EMBL" id="JACHFJ010000006">
    <property type="protein sequence ID" value="MBB5373378.1"/>
    <property type="molecule type" value="Genomic_DNA"/>
</dbReference>
<organism evidence="10 11">
    <name type="scientific">Acidocella aromatica</name>
    <dbReference type="NCBI Taxonomy" id="1303579"/>
    <lineage>
        <taxon>Bacteria</taxon>
        <taxon>Pseudomonadati</taxon>
        <taxon>Pseudomonadota</taxon>
        <taxon>Alphaproteobacteria</taxon>
        <taxon>Acetobacterales</taxon>
        <taxon>Acidocellaceae</taxon>
        <taxon>Acidocella</taxon>
    </lineage>
</organism>
<keyword evidence="2 7" id="KW-0812">Transmembrane</keyword>
<evidence type="ECO:0000256" key="3">
    <source>
        <dbReference type="ARBA" id="ARBA00022741"/>
    </source>
</evidence>
<evidence type="ECO:0000259" key="9">
    <source>
        <dbReference type="PROSITE" id="PS50929"/>
    </source>
</evidence>
<keyword evidence="5 7" id="KW-1133">Transmembrane helix</keyword>
<sequence length="555" mass="59203">MSDMWRLLKLLRGEWRWGLAGVGLSAVVSLANTALLGLSGWFIAAMALAGHGGPMIEYFTPAAAIRGLAILRTVGRYLERLVTHDATFRLLTRLRVWFYTRLEPLAPARLQQYRSGDLLSRIRADIDSLETFYLRVFVPGAAALIATPLMGAFLAWISPRVAGVDMVGLALAGVAVPLLAQRLGHRPGGEAVALRGRLTADIADLTRGFAELTVDQALASQMARCEETGVAQLGAQRRLAGIGAAGSVLGGLVAQLSLWLVLLLTLPLADGERLSGPDIAMLGLLVLASFEITAPLPAAFKALGEIMAAARRIFEIADAVPATRDPARPEAAPRRFDVRVDGLTLRYGEGQPNVLEHLSFHVPQGGCLGIVGPSGAGKTSLLNVLLRFLEFQSGAVEIGGVPLGALEGETVRGLCAVVAQRTHLFNTSIRENLLVARPNATDAELHEALRQAALLNEVRAMPEGLETIVGEGGRNLSGGQARRIAIARAVLKDAPILLLDEPTEGLDAHSEQAVLEALTRLMRHRTTLLVTHRPQALRLADKVLNLGVCYGTSPP</sequence>
<dbReference type="Gene3D" id="1.20.1560.10">
    <property type="entry name" value="ABC transporter type 1, transmembrane domain"/>
    <property type="match status" value="1"/>
</dbReference>
<evidence type="ECO:0000313" key="11">
    <source>
        <dbReference type="Proteomes" id="UP000553706"/>
    </source>
</evidence>
<proteinExistence type="predicted"/>
<evidence type="ECO:0000259" key="8">
    <source>
        <dbReference type="PROSITE" id="PS50893"/>
    </source>
</evidence>
<dbReference type="SUPFAM" id="SSF90123">
    <property type="entry name" value="ABC transporter transmembrane region"/>
    <property type="match status" value="1"/>
</dbReference>
<dbReference type="PROSITE" id="PS00211">
    <property type="entry name" value="ABC_TRANSPORTER_1"/>
    <property type="match status" value="1"/>
</dbReference>
<dbReference type="PANTHER" id="PTHR24221:SF590">
    <property type="entry name" value="COMPONENT LINKED WITH THE ASSEMBLY OF CYTOCHROME' TRANSPORT TRANSMEMBRANE ATP-BINDING PROTEIN ABC TRANSPORTER CYDD-RELATED"/>
    <property type="match status" value="1"/>
</dbReference>
<dbReference type="InterPro" id="IPR017871">
    <property type="entry name" value="ABC_transporter-like_CS"/>
</dbReference>
<dbReference type="InterPro" id="IPR003439">
    <property type="entry name" value="ABC_transporter-like_ATP-bd"/>
</dbReference>
<accession>A0A840VBV1</accession>
<dbReference type="GO" id="GO:0016887">
    <property type="term" value="F:ATP hydrolysis activity"/>
    <property type="evidence" value="ECO:0007669"/>
    <property type="project" value="InterPro"/>
</dbReference>
<dbReference type="InterPro" id="IPR036640">
    <property type="entry name" value="ABC1_TM_sf"/>
</dbReference>
<dbReference type="Gene3D" id="3.40.50.300">
    <property type="entry name" value="P-loop containing nucleotide triphosphate hydrolases"/>
    <property type="match status" value="1"/>
</dbReference>
<dbReference type="PANTHER" id="PTHR24221">
    <property type="entry name" value="ATP-BINDING CASSETTE SUB-FAMILY B"/>
    <property type="match status" value="1"/>
</dbReference>
<keyword evidence="3" id="KW-0547">Nucleotide-binding</keyword>
<keyword evidence="4 10" id="KW-0067">ATP-binding</keyword>
<evidence type="ECO:0000256" key="4">
    <source>
        <dbReference type="ARBA" id="ARBA00022840"/>
    </source>
</evidence>
<keyword evidence="11" id="KW-1185">Reference proteome</keyword>
<feature type="transmembrane region" description="Helical" evidence="7">
    <location>
        <begin position="279"/>
        <end position="303"/>
    </location>
</feature>
<dbReference type="InterPro" id="IPR039421">
    <property type="entry name" value="Type_1_exporter"/>
</dbReference>
<dbReference type="SMART" id="SM00382">
    <property type="entry name" value="AAA"/>
    <property type="match status" value="1"/>
</dbReference>
<dbReference type="NCBIfam" id="TIGR02868">
    <property type="entry name" value="CydC"/>
    <property type="match status" value="1"/>
</dbReference>
<dbReference type="GO" id="GO:0005524">
    <property type="term" value="F:ATP binding"/>
    <property type="evidence" value="ECO:0007669"/>
    <property type="project" value="UniProtKB-KW"/>
</dbReference>
<dbReference type="GO" id="GO:0005886">
    <property type="term" value="C:plasma membrane"/>
    <property type="evidence" value="ECO:0007669"/>
    <property type="project" value="UniProtKB-SubCell"/>
</dbReference>
<reference evidence="10 11" key="1">
    <citation type="submission" date="2020-08" db="EMBL/GenBank/DDBJ databases">
        <title>Genomic Encyclopedia of Type Strains, Phase IV (KMG-IV): sequencing the most valuable type-strain genomes for metagenomic binning, comparative biology and taxonomic classification.</title>
        <authorList>
            <person name="Goeker M."/>
        </authorList>
    </citation>
    <scope>NUCLEOTIDE SEQUENCE [LARGE SCALE GENOMIC DNA]</scope>
    <source>
        <strain evidence="10 11">DSM 27026</strain>
    </source>
</reference>
<gene>
    <name evidence="10" type="ORF">HNP71_001638</name>
</gene>
<feature type="domain" description="ABC transporter" evidence="8">
    <location>
        <begin position="338"/>
        <end position="555"/>
    </location>
</feature>
<dbReference type="SUPFAM" id="SSF52540">
    <property type="entry name" value="P-loop containing nucleoside triphosphate hydrolases"/>
    <property type="match status" value="1"/>
</dbReference>
<dbReference type="GO" id="GO:0140359">
    <property type="term" value="F:ABC-type transporter activity"/>
    <property type="evidence" value="ECO:0007669"/>
    <property type="project" value="InterPro"/>
</dbReference>
<feature type="transmembrane region" description="Helical" evidence="7">
    <location>
        <begin position="132"/>
        <end position="156"/>
    </location>
</feature>
<evidence type="ECO:0000256" key="5">
    <source>
        <dbReference type="ARBA" id="ARBA00022989"/>
    </source>
</evidence>
<keyword evidence="6 7" id="KW-0472">Membrane</keyword>
<dbReference type="CDD" id="cd18585">
    <property type="entry name" value="ABC_6TM_CydC"/>
    <property type="match status" value="1"/>
</dbReference>
<dbReference type="GO" id="GO:0045454">
    <property type="term" value="P:cell redox homeostasis"/>
    <property type="evidence" value="ECO:0007669"/>
    <property type="project" value="InterPro"/>
</dbReference>
<dbReference type="PROSITE" id="PS50893">
    <property type="entry name" value="ABC_TRANSPORTER_2"/>
    <property type="match status" value="1"/>
</dbReference>
<name>A0A840VBV1_9PROT</name>
<evidence type="ECO:0000256" key="7">
    <source>
        <dbReference type="SAM" id="Phobius"/>
    </source>
</evidence>
<dbReference type="Pfam" id="PF00005">
    <property type="entry name" value="ABC_tran"/>
    <property type="match status" value="1"/>
</dbReference>
<dbReference type="InterPro" id="IPR027417">
    <property type="entry name" value="P-loop_NTPase"/>
</dbReference>
<dbReference type="InterPro" id="IPR003593">
    <property type="entry name" value="AAA+_ATPase"/>
</dbReference>
<evidence type="ECO:0000256" key="6">
    <source>
        <dbReference type="ARBA" id="ARBA00023136"/>
    </source>
</evidence>
<dbReference type="Proteomes" id="UP000553706">
    <property type="component" value="Unassembled WGS sequence"/>
</dbReference>
<evidence type="ECO:0000256" key="2">
    <source>
        <dbReference type="ARBA" id="ARBA00022692"/>
    </source>
</evidence>
<comment type="subcellular location">
    <subcellularLocation>
        <location evidence="1">Cell membrane</location>
        <topology evidence="1">Multi-pass membrane protein</topology>
    </subcellularLocation>
</comment>